<dbReference type="OrthoDB" id="7285215at2"/>
<reference evidence="2 3" key="1">
    <citation type="submission" date="2017-10" db="EMBL/GenBank/DDBJ databases">
        <title>The draft genome sequence of Lewinella nigricans NBRC 102662.</title>
        <authorList>
            <person name="Wang K."/>
        </authorList>
    </citation>
    <scope>NUCLEOTIDE SEQUENCE [LARGE SCALE GENOMIC DNA]</scope>
    <source>
        <strain evidence="2 3">NBRC 102662</strain>
    </source>
</reference>
<dbReference type="Pfam" id="PF13676">
    <property type="entry name" value="TIR_2"/>
    <property type="match status" value="1"/>
</dbReference>
<dbReference type="Gene3D" id="3.40.50.10140">
    <property type="entry name" value="Toll/interleukin-1 receptor homology (TIR) domain"/>
    <property type="match status" value="1"/>
</dbReference>
<evidence type="ECO:0000313" key="2">
    <source>
        <dbReference type="EMBL" id="PHN00711.1"/>
    </source>
</evidence>
<name>A0A2D0MWQ7_FLAN2</name>
<comment type="caution">
    <text evidence="2">The sequence shown here is derived from an EMBL/GenBank/DDBJ whole genome shotgun (WGS) entry which is preliminary data.</text>
</comment>
<sequence>MVFISYKSEDVDLARKIAEAMMSVGMRVWFAEYKILDSEWDVMNSSWDDFTKVIQKGIERSSSGICLTSEAYGESKYCLFEMSMLLEKLGPDKLIEVKTPGDLKLYEKFPALKNVPSIFHRTLEATFNELLSMGTIGLLPKVYITNTRPSTGVKHLNYEDWGIQFDTSEWNLLSKGENRKVYYRQLEDVKLYLHISRHLLVGDDNKVELFESKGIDDRVIYEYNLRNTYRYINQSLRRFLNKINLIGIHLFFFKGYNHFGFTYQISGPFSTLFTKKLIRQYTITLPYPDVNNRSPNCQKAEIIIKASTLRLGKSTRLKDFLKYIPFFDAFVRSGT</sequence>
<dbReference type="EMBL" id="PDUD01000080">
    <property type="protein sequence ID" value="PHN00711.1"/>
    <property type="molecule type" value="Genomic_DNA"/>
</dbReference>
<accession>A0A2D0MWQ7</accession>
<protein>
    <recommendedName>
        <fullName evidence="1">TIR domain-containing protein</fullName>
    </recommendedName>
</protein>
<dbReference type="Proteomes" id="UP000223913">
    <property type="component" value="Unassembled WGS sequence"/>
</dbReference>
<dbReference type="AlphaFoldDB" id="A0A2D0MWQ7"/>
<dbReference type="SUPFAM" id="SSF52200">
    <property type="entry name" value="Toll/Interleukin receptor TIR domain"/>
    <property type="match status" value="1"/>
</dbReference>
<evidence type="ECO:0000259" key="1">
    <source>
        <dbReference type="Pfam" id="PF13676"/>
    </source>
</evidence>
<dbReference type="RefSeq" id="WP_099155893.1">
    <property type="nucleotide sequence ID" value="NZ_PDUD01000080.1"/>
</dbReference>
<proteinExistence type="predicted"/>
<dbReference type="InterPro" id="IPR035897">
    <property type="entry name" value="Toll_tir_struct_dom_sf"/>
</dbReference>
<feature type="domain" description="TIR" evidence="1">
    <location>
        <begin position="2"/>
        <end position="100"/>
    </location>
</feature>
<keyword evidence="3" id="KW-1185">Reference proteome</keyword>
<evidence type="ECO:0000313" key="3">
    <source>
        <dbReference type="Proteomes" id="UP000223913"/>
    </source>
</evidence>
<organism evidence="2 3">
    <name type="scientific">Flavilitoribacter nigricans (strain ATCC 23147 / DSM 23189 / NBRC 102662 / NCIMB 1420 / SS-2)</name>
    <name type="common">Lewinella nigricans</name>
    <dbReference type="NCBI Taxonomy" id="1122177"/>
    <lineage>
        <taxon>Bacteria</taxon>
        <taxon>Pseudomonadati</taxon>
        <taxon>Bacteroidota</taxon>
        <taxon>Saprospiria</taxon>
        <taxon>Saprospirales</taxon>
        <taxon>Lewinellaceae</taxon>
        <taxon>Flavilitoribacter</taxon>
    </lineage>
</organism>
<dbReference type="GO" id="GO:0007165">
    <property type="term" value="P:signal transduction"/>
    <property type="evidence" value="ECO:0007669"/>
    <property type="project" value="InterPro"/>
</dbReference>
<dbReference type="InterPro" id="IPR000157">
    <property type="entry name" value="TIR_dom"/>
</dbReference>
<gene>
    <name evidence="2" type="ORF">CRP01_40880</name>
</gene>